<evidence type="ECO:0000313" key="2">
    <source>
        <dbReference type="EMBL" id="KAJ8560995.1"/>
    </source>
</evidence>
<dbReference type="PANTHER" id="PTHR36405:SF3">
    <property type="match status" value="1"/>
</dbReference>
<organism evidence="2 3">
    <name type="scientific">Anisodus acutangulus</name>
    <dbReference type="NCBI Taxonomy" id="402998"/>
    <lineage>
        <taxon>Eukaryota</taxon>
        <taxon>Viridiplantae</taxon>
        <taxon>Streptophyta</taxon>
        <taxon>Embryophyta</taxon>
        <taxon>Tracheophyta</taxon>
        <taxon>Spermatophyta</taxon>
        <taxon>Magnoliopsida</taxon>
        <taxon>eudicotyledons</taxon>
        <taxon>Gunneridae</taxon>
        <taxon>Pentapetalae</taxon>
        <taxon>asterids</taxon>
        <taxon>lamiids</taxon>
        <taxon>Solanales</taxon>
        <taxon>Solanaceae</taxon>
        <taxon>Solanoideae</taxon>
        <taxon>Hyoscyameae</taxon>
        <taxon>Anisodus</taxon>
    </lineage>
</organism>
<evidence type="ECO:0000313" key="3">
    <source>
        <dbReference type="Proteomes" id="UP001152561"/>
    </source>
</evidence>
<keyword evidence="3" id="KW-1185">Reference proteome</keyword>
<sequence>MNENSADNYALTMPENQERRMVQTLEAIKGGGGSIKVGTTGTIGALMSRELDSKKVSPQVPASSRSKSPTVCSFIAGSTTSPKRVKPRTSGDEASSSGMSEGNKKSLEIVRKTKHYSRKTHQIPILESENISVDGTPVRKKADRKGHHMAEIVDVNCGDVNRTWVGPIKNRLKKLGFSKLSESPV</sequence>
<dbReference type="AlphaFoldDB" id="A0A9Q1MIH7"/>
<dbReference type="PANTHER" id="PTHR36405">
    <property type="entry name" value="BNAA10G09140D PROTEIN"/>
    <property type="match status" value="1"/>
</dbReference>
<dbReference type="EMBL" id="JAJAGQ010000006">
    <property type="protein sequence ID" value="KAJ8560995.1"/>
    <property type="molecule type" value="Genomic_DNA"/>
</dbReference>
<gene>
    <name evidence="2" type="ORF">K7X08_027185</name>
</gene>
<reference evidence="3" key="1">
    <citation type="journal article" date="2023" name="Proc. Natl. Acad. Sci. U.S.A.">
        <title>Genomic and structural basis for evolution of tropane alkaloid biosynthesis.</title>
        <authorList>
            <person name="Wanga Y.-J."/>
            <person name="Taina T."/>
            <person name="Yua J.-Y."/>
            <person name="Lia J."/>
            <person name="Xua B."/>
            <person name="Chenc J."/>
            <person name="D'Auriad J.C."/>
            <person name="Huanga J.-P."/>
            <person name="Huanga S.-X."/>
        </authorList>
    </citation>
    <scope>NUCLEOTIDE SEQUENCE [LARGE SCALE GENOMIC DNA]</scope>
    <source>
        <strain evidence="3">cv. KIB-2019</strain>
    </source>
</reference>
<name>A0A9Q1MIH7_9SOLA</name>
<protein>
    <submittedName>
        <fullName evidence="2">Uncharacterized protein</fullName>
    </submittedName>
</protein>
<dbReference type="Proteomes" id="UP001152561">
    <property type="component" value="Unassembled WGS sequence"/>
</dbReference>
<dbReference type="OrthoDB" id="670923at2759"/>
<proteinExistence type="predicted"/>
<evidence type="ECO:0000256" key="1">
    <source>
        <dbReference type="SAM" id="MobiDB-lite"/>
    </source>
</evidence>
<accession>A0A9Q1MIH7</accession>
<feature type="compositionally biased region" description="Polar residues" evidence="1">
    <location>
        <begin position="60"/>
        <end position="82"/>
    </location>
</feature>
<comment type="caution">
    <text evidence="2">The sequence shown here is derived from an EMBL/GenBank/DDBJ whole genome shotgun (WGS) entry which is preliminary data.</text>
</comment>
<feature type="region of interest" description="Disordered" evidence="1">
    <location>
        <begin position="50"/>
        <end position="104"/>
    </location>
</feature>